<reference evidence="3 4" key="1">
    <citation type="submission" date="2016-07" db="EMBL/GenBank/DDBJ databases">
        <title>Pervasive Adenine N6-methylation of Active Genes in Fungi.</title>
        <authorList>
            <consortium name="DOE Joint Genome Institute"/>
            <person name="Mondo S.J."/>
            <person name="Dannebaum R.O."/>
            <person name="Kuo R.C."/>
            <person name="Labutti K."/>
            <person name="Haridas S."/>
            <person name="Kuo A."/>
            <person name="Salamov A."/>
            <person name="Ahrendt S.R."/>
            <person name="Lipzen A."/>
            <person name="Sullivan W."/>
            <person name="Andreopoulos W.B."/>
            <person name="Clum A."/>
            <person name="Lindquist E."/>
            <person name="Daum C."/>
            <person name="Ramamoorthy G.K."/>
            <person name="Gryganskyi A."/>
            <person name="Culley D."/>
            <person name="Magnuson J.K."/>
            <person name="James T.Y."/>
            <person name="O'Malley M.A."/>
            <person name="Stajich J.E."/>
            <person name="Spatafora J.W."/>
            <person name="Visel A."/>
            <person name="Grigoriev I.V."/>
        </authorList>
    </citation>
    <scope>NUCLEOTIDE SEQUENCE [LARGE SCALE GENOMIC DNA]</scope>
    <source>
        <strain evidence="3 4">CBS 115471</strain>
    </source>
</reference>
<dbReference type="OrthoDB" id="5422958at2759"/>
<protein>
    <recommendedName>
        <fullName evidence="2">Gag1-like clamp domain-containing protein</fullName>
    </recommendedName>
</protein>
<dbReference type="InterPro" id="IPR053274">
    <property type="entry name" value="Fluconazole_resistance"/>
</dbReference>
<evidence type="ECO:0000313" key="4">
    <source>
        <dbReference type="Proteomes" id="UP000193144"/>
    </source>
</evidence>
<feature type="region of interest" description="Disordered" evidence="1">
    <location>
        <begin position="48"/>
        <end position="98"/>
    </location>
</feature>
<gene>
    <name evidence="3" type="ORF">BCR34DRAFT_472908</name>
</gene>
<keyword evidence="4" id="KW-1185">Reference proteome</keyword>
<proteinExistence type="predicted"/>
<organism evidence="3 4">
    <name type="scientific">Clohesyomyces aquaticus</name>
    <dbReference type="NCBI Taxonomy" id="1231657"/>
    <lineage>
        <taxon>Eukaryota</taxon>
        <taxon>Fungi</taxon>
        <taxon>Dikarya</taxon>
        <taxon>Ascomycota</taxon>
        <taxon>Pezizomycotina</taxon>
        <taxon>Dothideomycetes</taxon>
        <taxon>Pleosporomycetidae</taxon>
        <taxon>Pleosporales</taxon>
        <taxon>Lindgomycetaceae</taxon>
        <taxon>Clohesyomyces</taxon>
    </lineage>
</organism>
<comment type="caution">
    <text evidence="3">The sequence shown here is derived from an EMBL/GenBank/DDBJ whole genome shotgun (WGS) entry which is preliminary data.</text>
</comment>
<feature type="domain" description="Gag1-like clamp" evidence="2">
    <location>
        <begin position="72"/>
        <end position="238"/>
    </location>
</feature>
<dbReference type="STRING" id="1231657.A0A1Y2A8W5"/>
<evidence type="ECO:0000259" key="2">
    <source>
        <dbReference type="Pfam" id="PF13259"/>
    </source>
</evidence>
<dbReference type="EMBL" id="MCFA01000005">
    <property type="protein sequence ID" value="ORY18750.1"/>
    <property type="molecule type" value="Genomic_DNA"/>
</dbReference>
<dbReference type="InterPro" id="IPR025124">
    <property type="entry name" value="Gag1-like_clamp"/>
</dbReference>
<dbReference type="AlphaFoldDB" id="A0A1Y2A8W5"/>
<accession>A0A1Y2A8W5</accession>
<dbReference type="Pfam" id="PF13259">
    <property type="entry name" value="clamp_Gag1-like"/>
    <property type="match status" value="1"/>
</dbReference>
<feature type="region of interest" description="Disordered" evidence="1">
    <location>
        <begin position="134"/>
        <end position="185"/>
    </location>
</feature>
<name>A0A1Y2A8W5_9PLEO</name>
<feature type="compositionally biased region" description="Low complexity" evidence="1">
    <location>
        <begin position="150"/>
        <end position="170"/>
    </location>
</feature>
<sequence length="306" mass="33598">MESNQSASRAARRFLADRVRDDWDWPHLPEYWSASDEEVRGATEFRERYYGSESSSEPETDGDASAAAAANPYKFDSPDSIGLALESKAERRKRKRRMAMQSEMVWNEGLTCFVKRRDVWTGAEAVKKYSAGRVAKGEGGAMSQEERPDSATATTSSDPAASNDATSTASEPLDAEPRVPLAPPLLPDNSIRTSISPKIYSDIYNKIVVSSRTPSVPINLSDMTRALVQGWKDNGEWPPKVGPLDPLAGRKKGTVVGVKMDKGAVLHGDKFLAHHPHIKKGMDSVKHIFHLDGQHPHEHGAAENHG</sequence>
<evidence type="ECO:0000313" key="3">
    <source>
        <dbReference type="EMBL" id="ORY18750.1"/>
    </source>
</evidence>
<evidence type="ECO:0000256" key="1">
    <source>
        <dbReference type="SAM" id="MobiDB-lite"/>
    </source>
</evidence>
<dbReference type="PANTHER" id="PTHR28065">
    <property type="entry name" value="FREQUENIN"/>
    <property type="match status" value="1"/>
</dbReference>
<dbReference type="PANTHER" id="PTHR28065:SF1">
    <property type="entry name" value="DUF4050 DOMAIN-CONTAINING PROTEIN"/>
    <property type="match status" value="1"/>
</dbReference>
<dbReference type="Proteomes" id="UP000193144">
    <property type="component" value="Unassembled WGS sequence"/>
</dbReference>